<dbReference type="Gene3D" id="3.40.50.2000">
    <property type="entry name" value="Glycogen Phosphorylase B"/>
    <property type="match status" value="3"/>
</dbReference>
<dbReference type="GO" id="GO:0030170">
    <property type="term" value="F:pyridoxal phosphate binding"/>
    <property type="evidence" value="ECO:0007669"/>
    <property type="project" value="InterPro"/>
</dbReference>
<gene>
    <name evidence="2" type="ORF">BROFUL_02165</name>
</gene>
<dbReference type="InterPro" id="IPR052182">
    <property type="entry name" value="Glycogen/Maltodextrin_Phosph"/>
</dbReference>
<dbReference type="Pfam" id="PF00343">
    <property type="entry name" value="Phosphorylase"/>
    <property type="match status" value="1"/>
</dbReference>
<dbReference type="AlphaFoldDB" id="A0A0M2UTI6"/>
<sequence length="565" mass="64624">MNNETMIAYFSMEIGLSNDIPTYSGGLGVLAGDTIKSSADLEIPIVAVTLISKKGYFSQDIDSGGRQVEHSVDWDPARFMTRLPRKVKVQIEGRAVYIQAWCYKVRSIAGGEIDVFYLDTDVAENTKEDREITAVLYGGDLQYRLKQEIVLGIGGVRMLRALGFHIKKYHMNEGHASLLTLELLLLHKRDVESVWDENWIWDTDKVKDLCVFTTHTPIEAGHDRFSYDLVQKILGEIIPLKVLKRLGGEHDLNMSHLALNLSNYINGVAKKHGEVSKNLFPGYEIHAITNGVHSFTWTCESFKRLYDKYIPSWANEPELLVRSEIIPDEEVWEAHLHAKNDLVDYVKKITDIKMSPDVFTIGFARRFTSYKRADLIFFNLERFLKICEKGKIQIIYSGKAHPKDTPGKDIIRRIVEIAKTINDNVSVVFIKNYNMEIALKLISGVDIWLNTPLRPREASGTSGMKAAHNGVINFSILDGWWIEGHLEGVTGWSIGPKPVESSLIPVNDATDAEDLYYKLETIILPMYYHDRSQWIRMMKNSISKLAYYFNTNRMMRRYVTEAYLR</sequence>
<dbReference type="InterPro" id="IPR011834">
    <property type="entry name" value="Agluc_phsphrylas"/>
</dbReference>
<dbReference type="NCBIfam" id="TIGR02094">
    <property type="entry name" value="more_P_ylases"/>
    <property type="match status" value="1"/>
</dbReference>
<dbReference type="InterPro" id="IPR000811">
    <property type="entry name" value="Glyco_trans_35"/>
</dbReference>
<dbReference type="GO" id="GO:0005975">
    <property type="term" value="P:carbohydrate metabolic process"/>
    <property type="evidence" value="ECO:0007669"/>
    <property type="project" value="InterPro"/>
</dbReference>
<accession>A0A0M2UTI6</accession>
<dbReference type="GO" id="GO:0008184">
    <property type="term" value="F:glycogen phosphorylase activity"/>
    <property type="evidence" value="ECO:0007669"/>
    <property type="project" value="InterPro"/>
</dbReference>
<dbReference type="SUPFAM" id="SSF53756">
    <property type="entry name" value="UDP-Glycosyltransferase/glycogen phosphorylase"/>
    <property type="match status" value="1"/>
</dbReference>
<dbReference type="PANTHER" id="PTHR42655">
    <property type="entry name" value="GLYCOGEN PHOSPHORYLASE"/>
    <property type="match status" value="1"/>
</dbReference>
<reference evidence="2 3" key="1">
    <citation type="journal article" date="2013" name="BMC Microbiol.">
        <title>Identification of the type II cytochrome c maturation pathway in anammox bacteria by comparative genomics.</title>
        <authorList>
            <person name="Ferousi C."/>
            <person name="Speth D.R."/>
            <person name="Reimann J."/>
            <person name="Op den Camp H.J."/>
            <person name="Allen J.W."/>
            <person name="Keltjens J.T."/>
            <person name="Jetten M.S."/>
        </authorList>
    </citation>
    <scope>NUCLEOTIDE SEQUENCE [LARGE SCALE GENOMIC DNA]</scope>
    <source>
        <strain evidence="2">RU1</strain>
    </source>
</reference>
<evidence type="ECO:0000313" key="2">
    <source>
        <dbReference type="EMBL" id="KKO19122.1"/>
    </source>
</evidence>
<name>A0A0M2UTI6_9BACT</name>
<dbReference type="EMBL" id="LAQJ01000214">
    <property type="protein sequence ID" value="KKO19122.1"/>
    <property type="molecule type" value="Genomic_DNA"/>
</dbReference>
<keyword evidence="3" id="KW-1185">Reference proteome</keyword>
<comment type="similarity">
    <text evidence="1">Belongs to the glycogen phosphorylase family.</text>
</comment>
<evidence type="ECO:0000313" key="3">
    <source>
        <dbReference type="Proteomes" id="UP000034954"/>
    </source>
</evidence>
<dbReference type="Proteomes" id="UP000034954">
    <property type="component" value="Unassembled WGS sequence"/>
</dbReference>
<proteinExistence type="inferred from homology"/>
<dbReference type="PATRIC" id="fig|380242.3.peg.2703"/>
<dbReference type="PANTHER" id="PTHR42655:SF1">
    <property type="entry name" value="GLYCOGEN PHOSPHORYLASE"/>
    <property type="match status" value="1"/>
</dbReference>
<evidence type="ECO:0000256" key="1">
    <source>
        <dbReference type="ARBA" id="ARBA00006047"/>
    </source>
</evidence>
<comment type="caution">
    <text evidence="2">The sequence shown here is derived from an EMBL/GenBank/DDBJ whole genome shotgun (WGS) entry which is preliminary data.</text>
</comment>
<organism evidence="2 3">
    <name type="scientific">Candidatus Brocadia fulgida</name>
    <dbReference type="NCBI Taxonomy" id="380242"/>
    <lineage>
        <taxon>Bacteria</taxon>
        <taxon>Pseudomonadati</taxon>
        <taxon>Planctomycetota</taxon>
        <taxon>Candidatus Brocadiia</taxon>
        <taxon>Candidatus Brocadiales</taxon>
        <taxon>Candidatus Brocadiaceae</taxon>
        <taxon>Candidatus Brocadia</taxon>
    </lineage>
</organism>
<protein>
    <submittedName>
        <fullName evidence="2">Glycogen phosphorylase</fullName>
    </submittedName>
</protein>